<dbReference type="InterPro" id="IPR018164">
    <property type="entry name" value="Ala-tRNA-synth_IIc_N"/>
</dbReference>
<dbReference type="FunFam" id="3.30.930.10:FF:000004">
    <property type="entry name" value="Alanine--tRNA ligase"/>
    <property type="match status" value="1"/>
</dbReference>
<dbReference type="FunFam" id="3.30.980.10:FF:000004">
    <property type="entry name" value="Alanine--tRNA ligase, cytoplasmic"/>
    <property type="match status" value="1"/>
</dbReference>
<dbReference type="InterPro" id="IPR045864">
    <property type="entry name" value="aa-tRNA-synth_II/BPL/LPL"/>
</dbReference>
<dbReference type="SUPFAM" id="SSF55681">
    <property type="entry name" value="Class II aaRS and biotin synthetases"/>
    <property type="match status" value="1"/>
</dbReference>
<dbReference type="EC" id="6.1.1.7" evidence="13"/>
<comment type="catalytic activity">
    <reaction evidence="12 13">
        <text>tRNA(Ala) + L-alanine + ATP = L-alanyl-tRNA(Ala) + AMP + diphosphate</text>
        <dbReference type="Rhea" id="RHEA:12540"/>
        <dbReference type="Rhea" id="RHEA-COMP:9657"/>
        <dbReference type="Rhea" id="RHEA-COMP:9923"/>
        <dbReference type="ChEBI" id="CHEBI:30616"/>
        <dbReference type="ChEBI" id="CHEBI:33019"/>
        <dbReference type="ChEBI" id="CHEBI:57972"/>
        <dbReference type="ChEBI" id="CHEBI:78442"/>
        <dbReference type="ChEBI" id="CHEBI:78497"/>
        <dbReference type="ChEBI" id="CHEBI:456215"/>
        <dbReference type="EC" id="6.1.1.7"/>
    </reaction>
</comment>
<dbReference type="NCBIfam" id="TIGR00344">
    <property type="entry name" value="alaS"/>
    <property type="match status" value="1"/>
</dbReference>
<dbReference type="InterPro" id="IPR003156">
    <property type="entry name" value="DHHA1_dom"/>
</dbReference>
<evidence type="ECO:0000256" key="2">
    <source>
        <dbReference type="ARBA" id="ARBA00022555"/>
    </source>
</evidence>
<dbReference type="InterPro" id="IPR023033">
    <property type="entry name" value="Ala_tRNA_ligase_euk/bac"/>
</dbReference>
<keyword evidence="13" id="KW-0963">Cytoplasm</keyword>
<evidence type="ECO:0000256" key="8">
    <source>
        <dbReference type="ARBA" id="ARBA00022884"/>
    </source>
</evidence>
<dbReference type="GO" id="GO:0016740">
    <property type="term" value="F:transferase activity"/>
    <property type="evidence" value="ECO:0007669"/>
    <property type="project" value="UniProtKB-ARBA"/>
</dbReference>
<evidence type="ECO:0000256" key="3">
    <source>
        <dbReference type="ARBA" id="ARBA00022598"/>
    </source>
</evidence>
<keyword evidence="4 13" id="KW-0479">Metal-binding</keyword>
<dbReference type="InterPro" id="IPR002318">
    <property type="entry name" value="Ala-tRNA-lgiase_IIc"/>
</dbReference>
<keyword evidence="6 13" id="KW-0862">Zinc</keyword>
<dbReference type="GO" id="GO:0004813">
    <property type="term" value="F:alanine-tRNA ligase activity"/>
    <property type="evidence" value="ECO:0007669"/>
    <property type="project" value="UniProtKB-UniRule"/>
</dbReference>
<dbReference type="InterPro" id="IPR018163">
    <property type="entry name" value="Thr/Ala-tRNA-synth_IIc_edit"/>
</dbReference>
<dbReference type="GO" id="GO:0008270">
    <property type="term" value="F:zinc ion binding"/>
    <property type="evidence" value="ECO:0007669"/>
    <property type="project" value="UniProtKB-UniRule"/>
</dbReference>
<dbReference type="Pfam" id="PF07973">
    <property type="entry name" value="tRNA_SAD"/>
    <property type="match status" value="1"/>
</dbReference>
<dbReference type="InterPro" id="IPR018162">
    <property type="entry name" value="Ala-tRNA-ligase_IIc_anticod-bd"/>
</dbReference>
<gene>
    <name evidence="13 16" type="primary">alaS</name>
    <name evidence="16" type="ORF">H8730_14495</name>
</gene>
<dbReference type="FunFam" id="3.10.310.40:FF:000001">
    <property type="entry name" value="Alanine--tRNA ligase"/>
    <property type="match status" value="1"/>
</dbReference>
<feature type="domain" description="Alanyl-transfer RNA synthetases family profile" evidence="15">
    <location>
        <begin position="4"/>
        <end position="712"/>
    </location>
</feature>
<dbReference type="PROSITE" id="PS50860">
    <property type="entry name" value="AA_TRNA_LIGASE_II_ALA"/>
    <property type="match status" value="1"/>
</dbReference>
<dbReference type="SMART" id="SM00863">
    <property type="entry name" value="tRNA_SAD"/>
    <property type="match status" value="1"/>
</dbReference>
<evidence type="ECO:0000256" key="4">
    <source>
        <dbReference type="ARBA" id="ARBA00022723"/>
    </source>
</evidence>
<sequence>MRYMGLNELRDLYLRFFESKGHLRANSFSLIPQNDNSLLLINAGMTPLKPYFTGQEIPPRRRMTTCQKCIRTGDLENVGKTARHGTFFEMLGNFSFGDYFKKEAISWAWEFCTKELELDPERIYVSVYEEDDEAEAIWHKDIGIPMDHITRLGKEDNFWEHGSGPCGPCSELYYDRGEEYGCGSPDCGVGCDCDRFMEFWNLVFTQFDRKDDGTYEPLEKKNIDTGMGLERLAVMMQNVDSLFDVDTVRAIRDHICRIAGVVYGADHDTDVSVRVITDHIRSMTFMISDGVLPSNEGRGYVLRRILRRAARHGKLLGISHPFLTEISQTVIDTARDAYPELADKRDYIHKVIASEEEKFYATLDAGLAILQSFVQEMKEEGASVLSGAKAFKLYDTYGFPTDLTEEILEEDGFSMDMDGFRKEMEAQRIRAREARSETNYMGAKATVYNELDPAMETTFVGYEQLYTENSKIVAITSGDNVVQEAAQGCKVTVFADQTPFYATMGGQHGDFGTIQTESGIVAVEETIKAIGDKIGHVGTVIDGTIRCGQTARMVVDERNRLSTARNHSATHLLQKALRNVLGAHVEQAGSDVNGDRLRFDFTHFQAMTPEELEAVEREVNGKILSALPVQTQQTSMEEARKAGAMALFGEKYGAVVRMVSMGDYSVELCGGTHLTNTAQAGCFKILSESGIAAGVRRIEALTGEKALEYFQRQEQELTDIAAILRANKDRVVEQVESLTHQVKELQREVSSLKSQLTQSAAADILDKVETIGDISVLCLYEKDMAADELKQLGDTLKDKLGACILVLAGGTEKLQFVVMASQEAVEAGANAGLIIREAAKVTGGGGGGKPAMAQAGGRDVTKVPAAFQKAKEMILSQLRA</sequence>
<dbReference type="InterPro" id="IPR018165">
    <property type="entry name" value="Ala-tRNA-synth_IIc_core"/>
</dbReference>
<evidence type="ECO:0000256" key="5">
    <source>
        <dbReference type="ARBA" id="ARBA00022741"/>
    </source>
</evidence>
<feature type="coiled-coil region" evidence="14">
    <location>
        <begin position="728"/>
        <end position="762"/>
    </location>
</feature>
<dbReference type="GO" id="GO:0006419">
    <property type="term" value="P:alanyl-tRNA aminoacylation"/>
    <property type="evidence" value="ECO:0007669"/>
    <property type="project" value="UniProtKB-UniRule"/>
</dbReference>
<dbReference type="Gene3D" id="3.30.54.20">
    <property type="match status" value="1"/>
</dbReference>
<dbReference type="InterPro" id="IPR009000">
    <property type="entry name" value="Transl_B-barrel_sf"/>
</dbReference>
<dbReference type="GO" id="GO:0002161">
    <property type="term" value="F:aminoacyl-tRNA deacylase activity"/>
    <property type="evidence" value="ECO:0007669"/>
    <property type="project" value="TreeGrafter"/>
</dbReference>
<dbReference type="Gene3D" id="2.40.30.130">
    <property type="match status" value="1"/>
</dbReference>
<keyword evidence="3 13" id="KW-0436">Ligase</keyword>
<dbReference type="Pfam" id="PF01411">
    <property type="entry name" value="tRNA-synt_2c"/>
    <property type="match status" value="1"/>
</dbReference>
<evidence type="ECO:0000256" key="6">
    <source>
        <dbReference type="ARBA" id="ARBA00022833"/>
    </source>
</evidence>
<dbReference type="InterPro" id="IPR050058">
    <property type="entry name" value="Ala-tRNA_ligase"/>
</dbReference>
<dbReference type="HAMAP" id="MF_00036_B">
    <property type="entry name" value="Ala_tRNA_synth_B"/>
    <property type="match status" value="1"/>
</dbReference>
<dbReference type="Pfam" id="PF02272">
    <property type="entry name" value="DHHA1"/>
    <property type="match status" value="1"/>
</dbReference>
<dbReference type="RefSeq" id="WP_177719170.1">
    <property type="nucleotide sequence ID" value="NZ_JACRSQ010000030.1"/>
</dbReference>
<evidence type="ECO:0000256" key="10">
    <source>
        <dbReference type="ARBA" id="ARBA00023146"/>
    </source>
</evidence>
<proteinExistence type="inferred from homology"/>
<dbReference type="AlphaFoldDB" id="A0A926DWY3"/>
<dbReference type="GO" id="GO:0000049">
    <property type="term" value="F:tRNA binding"/>
    <property type="evidence" value="ECO:0007669"/>
    <property type="project" value="UniProtKB-KW"/>
</dbReference>
<name>A0A926DWY3_9FIRM</name>
<dbReference type="Gene3D" id="3.30.980.10">
    <property type="entry name" value="Threonyl-trna Synthetase, Chain A, domain 2"/>
    <property type="match status" value="1"/>
</dbReference>
<feature type="binding site" evidence="13">
    <location>
        <position position="567"/>
    </location>
    <ligand>
        <name>Zn(2+)</name>
        <dbReference type="ChEBI" id="CHEBI:29105"/>
    </ligand>
</feature>
<evidence type="ECO:0000259" key="15">
    <source>
        <dbReference type="PROSITE" id="PS50860"/>
    </source>
</evidence>
<keyword evidence="14" id="KW-0175">Coiled coil</keyword>
<keyword evidence="7 13" id="KW-0067">ATP-binding</keyword>
<dbReference type="PRINTS" id="PR00980">
    <property type="entry name" value="TRNASYNTHALA"/>
</dbReference>
<evidence type="ECO:0000256" key="7">
    <source>
        <dbReference type="ARBA" id="ARBA00022840"/>
    </source>
</evidence>
<comment type="function">
    <text evidence="11 13">Catalyzes the attachment of alanine to tRNA(Ala) in a two-step reaction: alanine is first activated by ATP to form Ala-AMP and then transferred to the acceptor end of tRNA(Ala). Also edits incorrectly charged Ser-tRNA(Ala) and Gly-tRNA(Ala) via its editing domain.</text>
</comment>
<dbReference type="Proteomes" id="UP000657006">
    <property type="component" value="Unassembled WGS sequence"/>
</dbReference>
<dbReference type="Gene3D" id="6.10.250.550">
    <property type="match status" value="1"/>
</dbReference>
<evidence type="ECO:0000256" key="9">
    <source>
        <dbReference type="ARBA" id="ARBA00022917"/>
    </source>
</evidence>
<dbReference type="Gene3D" id="3.10.310.40">
    <property type="match status" value="1"/>
</dbReference>
<evidence type="ECO:0000313" key="16">
    <source>
        <dbReference type="EMBL" id="MBC8544755.1"/>
    </source>
</evidence>
<accession>A0A926DWY3</accession>
<dbReference type="Gene3D" id="3.30.930.10">
    <property type="entry name" value="Bira Bifunctional Protein, Domain 2"/>
    <property type="match status" value="1"/>
</dbReference>
<comment type="cofactor">
    <cofactor evidence="13">
        <name>Zn(2+)</name>
        <dbReference type="ChEBI" id="CHEBI:29105"/>
    </cofactor>
    <text evidence="13">Binds 1 zinc ion per subunit.</text>
</comment>
<protein>
    <recommendedName>
        <fullName evidence="13">Alanine--tRNA ligase</fullName>
        <ecNumber evidence="13">6.1.1.7</ecNumber>
    </recommendedName>
    <alternativeName>
        <fullName evidence="13">Alanyl-tRNA synthetase</fullName>
        <shortName evidence="13">AlaRS</shortName>
    </alternativeName>
</protein>
<dbReference type="GO" id="GO:0005524">
    <property type="term" value="F:ATP binding"/>
    <property type="evidence" value="ECO:0007669"/>
    <property type="project" value="UniProtKB-UniRule"/>
</dbReference>
<comment type="similarity">
    <text evidence="1 13">Belongs to the class-II aminoacyl-tRNA synthetase family.</text>
</comment>
<dbReference type="CDD" id="cd00673">
    <property type="entry name" value="AlaRS_core"/>
    <property type="match status" value="1"/>
</dbReference>
<organism evidence="16 17">
    <name type="scientific">Bianquea renquensis</name>
    <dbReference type="NCBI Taxonomy" id="2763661"/>
    <lineage>
        <taxon>Bacteria</taxon>
        <taxon>Bacillati</taxon>
        <taxon>Bacillota</taxon>
        <taxon>Clostridia</taxon>
        <taxon>Eubacteriales</taxon>
        <taxon>Bianqueaceae</taxon>
        <taxon>Bianquea</taxon>
    </lineage>
</organism>
<keyword evidence="8 13" id="KW-0694">RNA-binding</keyword>
<keyword evidence="17" id="KW-1185">Reference proteome</keyword>
<dbReference type="PANTHER" id="PTHR11777:SF9">
    <property type="entry name" value="ALANINE--TRNA LIGASE, CYTOPLASMIC"/>
    <property type="match status" value="1"/>
</dbReference>
<evidence type="ECO:0000256" key="12">
    <source>
        <dbReference type="ARBA" id="ARBA00048300"/>
    </source>
</evidence>
<comment type="caution">
    <text evidence="16">The sequence shown here is derived from an EMBL/GenBank/DDBJ whole genome shotgun (WGS) entry which is preliminary data.</text>
</comment>
<evidence type="ECO:0000256" key="11">
    <source>
        <dbReference type="ARBA" id="ARBA00024779"/>
    </source>
</evidence>
<dbReference type="SUPFAM" id="SSF101353">
    <property type="entry name" value="Putative anticodon-binding domain of alanyl-tRNA synthetase (AlaRS)"/>
    <property type="match status" value="1"/>
</dbReference>
<comment type="domain">
    <text evidence="13">Consists of three domains; the N-terminal catalytic domain, the editing domain and the C-terminal C-Ala domain. The editing domain removes incorrectly charged amino acids, while the C-Ala domain, along with tRNA(Ala), serves as a bridge to cooperatively bring together the editing and aminoacylation centers thus stimulating deacylation of misacylated tRNAs.</text>
</comment>
<dbReference type="SUPFAM" id="SSF50447">
    <property type="entry name" value="Translation proteins"/>
    <property type="match status" value="1"/>
</dbReference>
<dbReference type="GO" id="GO:0005829">
    <property type="term" value="C:cytosol"/>
    <property type="evidence" value="ECO:0007669"/>
    <property type="project" value="TreeGrafter"/>
</dbReference>
<keyword evidence="9 13" id="KW-0648">Protein biosynthesis</keyword>
<evidence type="ECO:0000313" key="17">
    <source>
        <dbReference type="Proteomes" id="UP000657006"/>
    </source>
</evidence>
<dbReference type="EMBL" id="JACRSQ010000030">
    <property type="protein sequence ID" value="MBC8544755.1"/>
    <property type="molecule type" value="Genomic_DNA"/>
</dbReference>
<evidence type="ECO:0000256" key="1">
    <source>
        <dbReference type="ARBA" id="ARBA00008226"/>
    </source>
</evidence>
<dbReference type="GO" id="GO:0140096">
    <property type="term" value="F:catalytic activity, acting on a protein"/>
    <property type="evidence" value="ECO:0007669"/>
    <property type="project" value="UniProtKB-ARBA"/>
</dbReference>
<dbReference type="PANTHER" id="PTHR11777">
    <property type="entry name" value="ALANYL-TRNA SYNTHETASE"/>
    <property type="match status" value="1"/>
</dbReference>
<feature type="binding site" evidence="13">
    <location>
        <position position="571"/>
    </location>
    <ligand>
        <name>Zn(2+)</name>
        <dbReference type="ChEBI" id="CHEBI:29105"/>
    </ligand>
</feature>
<dbReference type="SUPFAM" id="SSF55186">
    <property type="entry name" value="ThrRS/AlaRS common domain"/>
    <property type="match status" value="1"/>
</dbReference>
<comment type="subcellular location">
    <subcellularLocation>
        <location evidence="13">Cytoplasm</location>
    </subcellularLocation>
</comment>
<dbReference type="FunFam" id="3.30.54.20:FF:000001">
    <property type="entry name" value="Alanine--tRNA ligase"/>
    <property type="match status" value="1"/>
</dbReference>
<keyword evidence="5 13" id="KW-0547">Nucleotide-binding</keyword>
<keyword evidence="10 13" id="KW-0030">Aminoacyl-tRNA synthetase</keyword>
<reference evidence="16" key="1">
    <citation type="submission" date="2020-08" db="EMBL/GenBank/DDBJ databases">
        <title>Genome public.</title>
        <authorList>
            <person name="Liu C."/>
            <person name="Sun Q."/>
        </authorList>
    </citation>
    <scope>NUCLEOTIDE SEQUENCE</scope>
    <source>
        <strain evidence="16">NSJ-32</strain>
    </source>
</reference>
<dbReference type="InterPro" id="IPR012947">
    <property type="entry name" value="tRNA_SAD"/>
</dbReference>
<feature type="binding site" evidence="13">
    <location>
        <position position="669"/>
    </location>
    <ligand>
        <name>Zn(2+)</name>
        <dbReference type="ChEBI" id="CHEBI:29105"/>
    </ligand>
</feature>
<feature type="binding site" evidence="13">
    <location>
        <position position="673"/>
    </location>
    <ligand>
        <name>Zn(2+)</name>
        <dbReference type="ChEBI" id="CHEBI:29105"/>
    </ligand>
</feature>
<keyword evidence="2 13" id="KW-0820">tRNA-binding</keyword>
<evidence type="ECO:0000256" key="14">
    <source>
        <dbReference type="SAM" id="Coils"/>
    </source>
</evidence>
<evidence type="ECO:0000256" key="13">
    <source>
        <dbReference type="HAMAP-Rule" id="MF_00036"/>
    </source>
</evidence>